<accession>A0A6V8K6S9</accession>
<name>A0A6V8K6S9_9ACTN</name>
<feature type="region of interest" description="Disordered" evidence="1">
    <location>
        <begin position="95"/>
        <end position="135"/>
    </location>
</feature>
<protein>
    <recommendedName>
        <fullName evidence="4">Transglycosylase SLT domain-containing protein</fullName>
    </recommendedName>
</protein>
<gene>
    <name evidence="2" type="ORF">Phou_016370</name>
</gene>
<proteinExistence type="predicted"/>
<comment type="caution">
    <text evidence="2">The sequence shown here is derived from an EMBL/GenBank/DDBJ whole genome shotgun (WGS) entry which is preliminary data.</text>
</comment>
<dbReference type="AlphaFoldDB" id="A0A6V8K6S9"/>
<sequence length="135" mass="13751">MTGRSTSLIGGIVAAVVLLCVAAPAVLVSGAVATDACPRTTATLKAAHSASPAGWDDDQIANARTIVGVGVLRKVPVRGRVIAIAAAIQESRLRNLPGGDRDSVGLFQQRPSQGWGTPPNYATPPTRPAGSTTRS</sequence>
<dbReference type="EMBL" id="BLPF01000001">
    <property type="protein sequence ID" value="GFJ77457.1"/>
    <property type="molecule type" value="Genomic_DNA"/>
</dbReference>
<evidence type="ECO:0000313" key="2">
    <source>
        <dbReference type="EMBL" id="GFJ77457.1"/>
    </source>
</evidence>
<evidence type="ECO:0000256" key="1">
    <source>
        <dbReference type="SAM" id="MobiDB-lite"/>
    </source>
</evidence>
<keyword evidence="3" id="KW-1185">Reference proteome</keyword>
<evidence type="ECO:0000313" key="3">
    <source>
        <dbReference type="Proteomes" id="UP000482800"/>
    </source>
</evidence>
<evidence type="ECO:0008006" key="4">
    <source>
        <dbReference type="Google" id="ProtNLM"/>
    </source>
</evidence>
<reference evidence="2 3" key="1">
    <citation type="submission" date="2020-03" db="EMBL/GenBank/DDBJ databases">
        <title>Whole genome shotgun sequence of Phytohabitans houttuyneae NBRC 108639.</title>
        <authorList>
            <person name="Komaki H."/>
            <person name="Tamura T."/>
        </authorList>
    </citation>
    <scope>NUCLEOTIDE SEQUENCE [LARGE SCALE GENOMIC DNA]</scope>
    <source>
        <strain evidence="2 3">NBRC 108639</strain>
    </source>
</reference>
<reference evidence="2 3" key="2">
    <citation type="submission" date="2020-03" db="EMBL/GenBank/DDBJ databases">
        <authorList>
            <person name="Ichikawa N."/>
            <person name="Kimura A."/>
            <person name="Kitahashi Y."/>
            <person name="Uohara A."/>
        </authorList>
    </citation>
    <scope>NUCLEOTIDE SEQUENCE [LARGE SCALE GENOMIC DNA]</scope>
    <source>
        <strain evidence="2 3">NBRC 108639</strain>
    </source>
</reference>
<dbReference type="Proteomes" id="UP000482800">
    <property type="component" value="Unassembled WGS sequence"/>
</dbReference>
<organism evidence="2 3">
    <name type="scientific">Phytohabitans houttuyneae</name>
    <dbReference type="NCBI Taxonomy" id="1076126"/>
    <lineage>
        <taxon>Bacteria</taxon>
        <taxon>Bacillati</taxon>
        <taxon>Actinomycetota</taxon>
        <taxon>Actinomycetes</taxon>
        <taxon>Micromonosporales</taxon>
        <taxon>Micromonosporaceae</taxon>
    </lineage>
</organism>